<evidence type="ECO:0000313" key="3">
    <source>
        <dbReference type="Proteomes" id="UP000238701"/>
    </source>
</evidence>
<reference evidence="3" key="1">
    <citation type="submission" date="2018-02" db="EMBL/GenBank/DDBJ databases">
        <authorList>
            <person name="Hausmann B."/>
        </authorList>
    </citation>
    <scope>NUCLEOTIDE SEQUENCE [LARGE SCALE GENOMIC DNA]</scope>
    <source>
        <strain evidence="3">Peat soil MAG SbA1</strain>
    </source>
</reference>
<evidence type="ECO:0000313" key="2">
    <source>
        <dbReference type="EMBL" id="SPF40205.1"/>
    </source>
</evidence>
<accession>A0A2U3KKP2</accession>
<sequence>MSDVIHSITSPEEINRAARQLRETALEADLSPDVVLEVFERWSAALDAPGLRDVPGAAFLRLWLRRGTLQPILLRELGPESLHGGWREEGHARLKAFPLGVVGHWPAGNIEIQPVLSLTCALLGGNGCLVRVPSGLVETTRLILEKLLEVDQAGLLTKRLFLASFDHARTDLHAAIAQTVDGAMIWGGAESVSEVRALPFPHWARVVVFGPRLSVAAMDAGAWGCRNERPSWCRRIARDVWQFEQQACSSPQTLFLERGDDCDPGEFVEDLKCAFQEENRAHPRREIEPALTSAICQARASWLLDDAANRAWFPGSPDWTILLGKGVDIPEPTQGRTLSVLVAEDLMEVVSRFDGTVQTLGLAIKDAAREETLAAAAGRHGVDRVVRLGQMHVFGSPWDGVDLVRPMVRLVRHVCSQD</sequence>
<dbReference type="SUPFAM" id="SSF53720">
    <property type="entry name" value="ALDH-like"/>
    <property type="match status" value="1"/>
</dbReference>
<dbReference type="GO" id="GO:0050062">
    <property type="term" value="F:long-chain-fatty-acyl-CoA reductase activity"/>
    <property type="evidence" value="ECO:0007669"/>
    <property type="project" value="UniProtKB-EC"/>
</dbReference>
<evidence type="ECO:0000256" key="1">
    <source>
        <dbReference type="ARBA" id="ARBA00022857"/>
    </source>
</evidence>
<name>A0A2U3KKP2_9BACT</name>
<protein>
    <submittedName>
        <fullName evidence="2">Putative Long-chain-fatty-acyl-CoA reductase</fullName>
        <ecNumber evidence="2">1.2.1.50</ecNumber>
    </submittedName>
</protein>
<dbReference type="AlphaFoldDB" id="A0A2U3KKP2"/>
<dbReference type="EC" id="1.2.1.50" evidence="2"/>
<dbReference type="EMBL" id="OMOD01000122">
    <property type="protein sequence ID" value="SPF40205.1"/>
    <property type="molecule type" value="Genomic_DNA"/>
</dbReference>
<proteinExistence type="predicted"/>
<organism evidence="2 3">
    <name type="scientific">Candidatus Sulfotelmatobacter kueseliae</name>
    <dbReference type="NCBI Taxonomy" id="2042962"/>
    <lineage>
        <taxon>Bacteria</taxon>
        <taxon>Pseudomonadati</taxon>
        <taxon>Acidobacteriota</taxon>
        <taxon>Terriglobia</taxon>
        <taxon>Terriglobales</taxon>
        <taxon>Candidatus Korobacteraceae</taxon>
        <taxon>Candidatus Sulfotelmatobacter</taxon>
    </lineage>
</organism>
<dbReference type="Pfam" id="PF05893">
    <property type="entry name" value="LuxC"/>
    <property type="match status" value="1"/>
</dbReference>
<dbReference type="GO" id="GO:0003995">
    <property type="term" value="F:acyl-CoA dehydrogenase activity"/>
    <property type="evidence" value="ECO:0007669"/>
    <property type="project" value="InterPro"/>
</dbReference>
<dbReference type="InterPro" id="IPR008670">
    <property type="entry name" value="CoA_reduct_LuxC"/>
</dbReference>
<keyword evidence="1" id="KW-0521">NADP</keyword>
<dbReference type="InterPro" id="IPR016161">
    <property type="entry name" value="Ald_DH/histidinol_DH"/>
</dbReference>
<dbReference type="Proteomes" id="UP000238701">
    <property type="component" value="Unassembled WGS sequence"/>
</dbReference>
<keyword evidence="2" id="KW-0560">Oxidoreductase</keyword>
<dbReference type="GO" id="GO:0008218">
    <property type="term" value="P:bioluminescence"/>
    <property type="evidence" value="ECO:0007669"/>
    <property type="project" value="InterPro"/>
</dbReference>
<gene>
    <name evidence="2" type="ORF">SBA1_30056</name>
</gene>